<dbReference type="Pfam" id="PF00072">
    <property type="entry name" value="Response_reg"/>
    <property type="match status" value="1"/>
</dbReference>
<dbReference type="GO" id="GO:0000160">
    <property type="term" value="P:phosphorelay signal transduction system"/>
    <property type="evidence" value="ECO:0007669"/>
    <property type="project" value="InterPro"/>
</dbReference>
<dbReference type="PROSITE" id="PS50110">
    <property type="entry name" value="RESPONSE_REGULATORY"/>
    <property type="match status" value="1"/>
</dbReference>
<evidence type="ECO:0000256" key="1">
    <source>
        <dbReference type="ARBA" id="ARBA00022553"/>
    </source>
</evidence>
<dbReference type="InterPro" id="IPR001789">
    <property type="entry name" value="Sig_transdc_resp-reg_receiver"/>
</dbReference>
<gene>
    <name evidence="4" type="ORF">EDC57_0070</name>
</gene>
<keyword evidence="1 2" id="KW-0597">Phosphoprotein</keyword>
<evidence type="ECO:0000313" key="5">
    <source>
        <dbReference type="Proteomes" id="UP000276634"/>
    </source>
</evidence>
<evidence type="ECO:0000259" key="3">
    <source>
        <dbReference type="PROSITE" id="PS50110"/>
    </source>
</evidence>
<dbReference type="AlphaFoldDB" id="A0A3N1Y5T8"/>
<evidence type="ECO:0000313" key="4">
    <source>
        <dbReference type="EMBL" id="ROR34175.1"/>
    </source>
</evidence>
<dbReference type="RefSeq" id="WP_123399134.1">
    <property type="nucleotide sequence ID" value="NZ_RJVI01000001.1"/>
</dbReference>
<dbReference type="SUPFAM" id="SSF52172">
    <property type="entry name" value="CheY-like"/>
    <property type="match status" value="1"/>
</dbReference>
<dbReference type="InterPro" id="IPR011006">
    <property type="entry name" value="CheY-like_superfamily"/>
</dbReference>
<name>A0A3N1Y5T8_9GAMM</name>
<dbReference type="OrthoDB" id="9800897at2"/>
<dbReference type="Proteomes" id="UP000276634">
    <property type="component" value="Unassembled WGS sequence"/>
</dbReference>
<reference evidence="4 5" key="1">
    <citation type="submission" date="2018-11" db="EMBL/GenBank/DDBJ databases">
        <title>Genomic Encyclopedia of Type Strains, Phase IV (KMG-IV): sequencing the most valuable type-strain genomes for metagenomic binning, comparative biology and taxonomic classification.</title>
        <authorList>
            <person name="Goeker M."/>
        </authorList>
    </citation>
    <scope>NUCLEOTIDE SEQUENCE [LARGE SCALE GENOMIC DNA]</scope>
    <source>
        <strain evidence="4 5">DSM 100275</strain>
    </source>
</reference>
<sequence>MARVLIVDDSPTEIHIISTMLERNGYEVLSATSGEEGVEMARSQRPDLILMDIVMPGLNGFQATRQIARDPQTAGIPVIIVSSKGQESDKVWGLRQGAKDYIVKPVTEPELLAKVRAVLGG</sequence>
<feature type="modified residue" description="4-aspartylphosphate" evidence="2">
    <location>
        <position position="52"/>
    </location>
</feature>
<keyword evidence="5" id="KW-1185">Reference proteome</keyword>
<comment type="caution">
    <text evidence="4">The sequence shown here is derived from an EMBL/GenBank/DDBJ whole genome shotgun (WGS) entry which is preliminary data.</text>
</comment>
<dbReference type="PANTHER" id="PTHR44591">
    <property type="entry name" value="STRESS RESPONSE REGULATOR PROTEIN 1"/>
    <property type="match status" value="1"/>
</dbReference>
<dbReference type="Gene3D" id="3.40.50.2300">
    <property type="match status" value="1"/>
</dbReference>
<dbReference type="EMBL" id="RJVI01000001">
    <property type="protein sequence ID" value="ROR34175.1"/>
    <property type="molecule type" value="Genomic_DNA"/>
</dbReference>
<dbReference type="PANTHER" id="PTHR44591:SF20">
    <property type="entry name" value="PROTEIN PILH"/>
    <property type="match status" value="1"/>
</dbReference>
<evidence type="ECO:0000256" key="2">
    <source>
        <dbReference type="PROSITE-ProRule" id="PRU00169"/>
    </source>
</evidence>
<dbReference type="SMART" id="SM00448">
    <property type="entry name" value="REC"/>
    <property type="match status" value="1"/>
</dbReference>
<accession>A0A3N1Y5T8</accession>
<dbReference type="InterPro" id="IPR050595">
    <property type="entry name" value="Bact_response_regulator"/>
</dbReference>
<feature type="domain" description="Response regulatory" evidence="3">
    <location>
        <begin position="3"/>
        <end position="119"/>
    </location>
</feature>
<protein>
    <submittedName>
        <fullName evidence="4">Twitching motility two-component system response regulator PilH</fullName>
    </submittedName>
</protein>
<proteinExistence type="predicted"/>
<organism evidence="4 5">
    <name type="scientific">Inmirania thermothiophila</name>
    <dbReference type="NCBI Taxonomy" id="1750597"/>
    <lineage>
        <taxon>Bacteria</taxon>
        <taxon>Pseudomonadati</taxon>
        <taxon>Pseudomonadota</taxon>
        <taxon>Gammaproteobacteria</taxon>
        <taxon>Chromatiales</taxon>
        <taxon>Ectothiorhodospiraceae</taxon>
        <taxon>Inmirania</taxon>
    </lineage>
</organism>